<sequence precursor="true">MSTTRLFAIATVIGIGGAALALAQQGLPDDPPFDLAPDPHVESPFGEFPLDAGASPSPRDSVGDVGPPPPPFPVDQADPPLVADPAPGFEVGVPDSRAYIDQGVAQAERAIEALSDERARLRSRIEKIEAELARWEAVNRGLLAARQARPASAPDPVLPPSSIDPPELEPLTSRLEGVALPPSEDPGPIVLPRSDSAAHPPRPGFEED</sequence>
<name>A0A518GVR4_9BACT</name>
<organism evidence="4 5">
    <name type="scientific">Tautonia plasticadhaerens</name>
    <dbReference type="NCBI Taxonomy" id="2527974"/>
    <lineage>
        <taxon>Bacteria</taxon>
        <taxon>Pseudomonadati</taxon>
        <taxon>Planctomycetota</taxon>
        <taxon>Planctomycetia</taxon>
        <taxon>Isosphaerales</taxon>
        <taxon>Isosphaeraceae</taxon>
        <taxon>Tautonia</taxon>
    </lineage>
</organism>
<evidence type="ECO:0000313" key="5">
    <source>
        <dbReference type="Proteomes" id="UP000317835"/>
    </source>
</evidence>
<protein>
    <submittedName>
        <fullName evidence="4">Uncharacterized protein</fullName>
    </submittedName>
</protein>
<feature type="compositionally biased region" description="Low complexity" evidence="2">
    <location>
        <begin position="25"/>
        <end position="38"/>
    </location>
</feature>
<feature type="region of interest" description="Disordered" evidence="2">
    <location>
        <begin position="25"/>
        <end position="89"/>
    </location>
</feature>
<keyword evidence="1" id="KW-0175">Coiled coil</keyword>
<feature type="chain" id="PRO_5021841059" evidence="3">
    <location>
        <begin position="24"/>
        <end position="208"/>
    </location>
</feature>
<evidence type="ECO:0000313" key="4">
    <source>
        <dbReference type="EMBL" id="QDV32682.1"/>
    </source>
</evidence>
<dbReference type="Proteomes" id="UP000317835">
    <property type="component" value="Chromosome"/>
</dbReference>
<feature type="signal peptide" evidence="3">
    <location>
        <begin position="1"/>
        <end position="23"/>
    </location>
</feature>
<evidence type="ECO:0000256" key="1">
    <source>
        <dbReference type="SAM" id="Coils"/>
    </source>
</evidence>
<feature type="region of interest" description="Disordered" evidence="2">
    <location>
        <begin position="146"/>
        <end position="208"/>
    </location>
</feature>
<keyword evidence="5" id="KW-1185">Reference proteome</keyword>
<feature type="coiled-coil region" evidence="1">
    <location>
        <begin position="104"/>
        <end position="145"/>
    </location>
</feature>
<accession>A0A518GVR4</accession>
<evidence type="ECO:0000256" key="3">
    <source>
        <dbReference type="SAM" id="SignalP"/>
    </source>
</evidence>
<evidence type="ECO:0000256" key="2">
    <source>
        <dbReference type="SAM" id="MobiDB-lite"/>
    </source>
</evidence>
<dbReference type="KEGG" id="tpla:ElP_05170"/>
<reference evidence="4 5" key="1">
    <citation type="submission" date="2019-02" db="EMBL/GenBank/DDBJ databases">
        <title>Deep-cultivation of Planctomycetes and their phenomic and genomic characterization uncovers novel biology.</title>
        <authorList>
            <person name="Wiegand S."/>
            <person name="Jogler M."/>
            <person name="Boedeker C."/>
            <person name="Pinto D."/>
            <person name="Vollmers J."/>
            <person name="Rivas-Marin E."/>
            <person name="Kohn T."/>
            <person name="Peeters S.H."/>
            <person name="Heuer A."/>
            <person name="Rast P."/>
            <person name="Oberbeckmann S."/>
            <person name="Bunk B."/>
            <person name="Jeske O."/>
            <person name="Meyerdierks A."/>
            <person name="Storesund J.E."/>
            <person name="Kallscheuer N."/>
            <person name="Luecker S."/>
            <person name="Lage O.M."/>
            <person name="Pohl T."/>
            <person name="Merkel B.J."/>
            <person name="Hornburger P."/>
            <person name="Mueller R.-W."/>
            <person name="Bruemmer F."/>
            <person name="Labrenz M."/>
            <person name="Spormann A.M."/>
            <person name="Op den Camp H."/>
            <person name="Overmann J."/>
            <person name="Amann R."/>
            <person name="Jetten M.S.M."/>
            <person name="Mascher T."/>
            <person name="Medema M.H."/>
            <person name="Devos D.P."/>
            <person name="Kaster A.-K."/>
            <person name="Ovreas L."/>
            <person name="Rohde M."/>
            <person name="Galperin M.Y."/>
            <person name="Jogler C."/>
        </authorList>
    </citation>
    <scope>NUCLEOTIDE SEQUENCE [LARGE SCALE GENOMIC DNA]</scope>
    <source>
        <strain evidence="4 5">ElP</strain>
    </source>
</reference>
<dbReference type="AlphaFoldDB" id="A0A518GVR4"/>
<dbReference type="EMBL" id="CP036426">
    <property type="protein sequence ID" value="QDV32682.1"/>
    <property type="molecule type" value="Genomic_DNA"/>
</dbReference>
<proteinExistence type="predicted"/>
<gene>
    <name evidence="4" type="ORF">ElP_05170</name>
</gene>
<keyword evidence="3" id="KW-0732">Signal</keyword>